<dbReference type="InterPro" id="IPR020103">
    <property type="entry name" value="PsdUridine_synth_cat_dom_sf"/>
</dbReference>
<dbReference type="Pfam" id="PF00849">
    <property type="entry name" value="PseudoU_synth_2"/>
    <property type="match status" value="1"/>
</dbReference>
<name>A0A812ITX9_SYMPI</name>
<evidence type="ECO:0000259" key="2">
    <source>
        <dbReference type="Pfam" id="PF00849"/>
    </source>
</evidence>
<dbReference type="CDD" id="cd02869">
    <property type="entry name" value="PseudoU_synth_RluA_like"/>
    <property type="match status" value="1"/>
</dbReference>
<dbReference type="InterPro" id="IPR006145">
    <property type="entry name" value="PsdUridine_synth_RsuA/RluA"/>
</dbReference>
<dbReference type="Proteomes" id="UP000649617">
    <property type="component" value="Unassembled WGS sequence"/>
</dbReference>
<dbReference type="PANTHER" id="PTHR21600:SF87">
    <property type="entry name" value="RNA PSEUDOURIDYLATE SYNTHASE DOMAIN-CONTAINING PROTEIN 1"/>
    <property type="match status" value="1"/>
</dbReference>
<dbReference type="PANTHER" id="PTHR21600">
    <property type="entry name" value="MITOCHONDRIAL RNA PSEUDOURIDINE SYNTHASE"/>
    <property type="match status" value="1"/>
</dbReference>
<dbReference type="OrthoDB" id="424794at2759"/>
<reference evidence="3" key="1">
    <citation type="submission" date="2021-02" db="EMBL/GenBank/DDBJ databases">
        <authorList>
            <person name="Dougan E. K."/>
            <person name="Rhodes N."/>
            <person name="Thang M."/>
            <person name="Chan C."/>
        </authorList>
    </citation>
    <scope>NUCLEOTIDE SEQUENCE</scope>
</reference>
<gene>
    <name evidence="3" type="primary">rluC</name>
    <name evidence="3" type="ORF">SPIL2461_LOCUS1321</name>
</gene>
<dbReference type="SUPFAM" id="SSF55120">
    <property type="entry name" value="Pseudouridine synthase"/>
    <property type="match status" value="1"/>
</dbReference>
<organism evidence="3 4">
    <name type="scientific">Symbiodinium pilosum</name>
    <name type="common">Dinoflagellate</name>
    <dbReference type="NCBI Taxonomy" id="2952"/>
    <lineage>
        <taxon>Eukaryota</taxon>
        <taxon>Sar</taxon>
        <taxon>Alveolata</taxon>
        <taxon>Dinophyceae</taxon>
        <taxon>Suessiales</taxon>
        <taxon>Symbiodiniaceae</taxon>
        <taxon>Symbiodinium</taxon>
    </lineage>
</organism>
<dbReference type="GO" id="GO:0003723">
    <property type="term" value="F:RNA binding"/>
    <property type="evidence" value="ECO:0007669"/>
    <property type="project" value="InterPro"/>
</dbReference>
<accession>A0A812ITX9</accession>
<dbReference type="EMBL" id="CAJNIZ010001270">
    <property type="protein sequence ID" value="CAE7187126.1"/>
    <property type="molecule type" value="Genomic_DNA"/>
</dbReference>
<dbReference type="GO" id="GO:0000455">
    <property type="term" value="P:enzyme-directed rRNA pseudouridine synthesis"/>
    <property type="evidence" value="ECO:0007669"/>
    <property type="project" value="TreeGrafter"/>
</dbReference>
<evidence type="ECO:0000256" key="1">
    <source>
        <dbReference type="ARBA" id="ARBA00010876"/>
    </source>
</evidence>
<keyword evidence="4" id="KW-1185">Reference proteome</keyword>
<dbReference type="GO" id="GO:0009982">
    <property type="term" value="F:pseudouridine synthase activity"/>
    <property type="evidence" value="ECO:0007669"/>
    <property type="project" value="InterPro"/>
</dbReference>
<evidence type="ECO:0000313" key="4">
    <source>
        <dbReference type="Proteomes" id="UP000649617"/>
    </source>
</evidence>
<comment type="similarity">
    <text evidence="1">Belongs to the pseudouridine synthase RluA family.</text>
</comment>
<proteinExistence type="inferred from homology"/>
<comment type="caution">
    <text evidence="3">The sequence shown here is derived from an EMBL/GenBank/DDBJ whole genome shotgun (WGS) entry which is preliminary data.</text>
</comment>
<dbReference type="AlphaFoldDB" id="A0A812ITX9"/>
<evidence type="ECO:0000313" key="3">
    <source>
        <dbReference type="EMBL" id="CAE7187126.1"/>
    </source>
</evidence>
<dbReference type="InterPro" id="IPR050188">
    <property type="entry name" value="RluA_PseudoU_synthase"/>
</dbReference>
<dbReference type="Gene3D" id="3.30.2350.10">
    <property type="entry name" value="Pseudouridine synthase"/>
    <property type="match status" value="1"/>
</dbReference>
<sequence length="313" mass="34449">MDLFSRAAICHLTEFDLQGSANTAWALSTVLLADSSIFPALADLLLSSLLLDTSMACLDHVANELTHVCQLVWAFSFASCLSQRLGQRLYRTLIDTGARLDCIPVQDLVTGPPLETRCKEMTPGGPTLAMDLDGISVVFKPPYWEVDAKGQLSRSGLYLSKYLQAAHPASPVLRMARFEYGFIHRLDVPSSGLILAGTTFRGLAALQWQMHTYSICREYVVLVAGMLPAEVLKISASVQDFLAGRSYVSDDGRPADTELKVLDHSGASRSDERHTLLSIAIYTGRRHQIRVHVQWQGYPTVTDEKCLCASSKQ</sequence>
<protein>
    <submittedName>
        <fullName evidence="3">RluC protein</fullName>
    </submittedName>
</protein>
<feature type="domain" description="Pseudouridine synthase RsuA/RluA-like" evidence="2">
    <location>
        <begin position="137"/>
        <end position="294"/>
    </location>
</feature>